<keyword evidence="2" id="KW-0812">Transmembrane</keyword>
<accession>A0A9X7U8N3</accession>
<dbReference type="EMBL" id="CP060122">
    <property type="protein sequence ID" value="QNG44714.1"/>
    <property type="molecule type" value="Genomic_DNA"/>
</dbReference>
<name>A0A9X7U8N3_SPHYA</name>
<reference evidence="3 4" key="1">
    <citation type="submission" date="2020-07" db="EMBL/GenBank/DDBJ databases">
        <title>Whole genome sequence of Sphingobium yanoikuyae A3.</title>
        <authorList>
            <person name="Han S.-S."/>
        </authorList>
    </citation>
    <scope>NUCLEOTIDE SEQUENCE [LARGE SCALE GENOMIC DNA]</scope>
    <source>
        <strain evidence="3 4">A3</strain>
    </source>
</reference>
<keyword evidence="2" id="KW-0472">Membrane</keyword>
<dbReference type="AlphaFoldDB" id="A0A9X7U8N3"/>
<keyword evidence="2" id="KW-1133">Transmembrane helix</keyword>
<protein>
    <submittedName>
        <fullName evidence="3">Uncharacterized protein</fullName>
    </submittedName>
</protein>
<feature type="transmembrane region" description="Helical" evidence="2">
    <location>
        <begin position="12"/>
        <end position="31"/>
    </location>
</feature>
<dbReference type="Proteomes" id="UP000515377">
    <property type="component" value="Chromosome"/>
</dbReference>
<evidence type="ECO:0000256" key="1">
    <source>
        <dbReference type="SAM" id="Coils"/>
    </source>
</evidence>
<evidence type="ECO:0000313" key="3">
    <source>
        <dbReference type="EMBL" id="QNG44714.1"/>
    </source>
</evidence>
<evidence type="ECO:0000256" key="2">
    <source>
        <dbReference type="SAM" id="Phobius"/>
    </source>
</evidence>
<gene>
    <name evidence="3" type="ORF">H3V42_23150</name>
</gene>
<organism evidence="3 4">
    <name type="scientific">Sphingobium yanoikuyae</name>
    <name type="common">Sphingomonas yanoikuyae</name>
    <dbReference type="NCBI Taxonomy" id="13690"/>
    <lineage>
        <taxon>Bacteria</taxon>
        <taxon>Pseudomonadati</taxon>
        <taxon>Pseudomonadota</taxon>
        <taxon>Alphaproteobacteria</taxon>
        <taxon>Sphingomonadales</taxon>
        <taxon>Sphingomonadaceae</taxon>
        <taxon>Sphingobium</taxon>
    </lineage>
</organism>
<keyword evidence="1" id="KW-0175">Coiled coil</keyword>
<proteinExistence type="predicted"/>
<sequence>MMASEYLEQIGAVATLGASGGGGFFAVKWFAEWIAGRLDKREQRLDDTAAKLIAGLEQRIETLTSRLDMVERLLADCQKQHAKAEAEVMKLTAIVESKGIINQKAQAIVAADRLAQAQGGD</sequence>
<evidence type="ECO:0000313" key="4">
    <source>
        <dbReference type="Proteomes" id="UP000515377"/>
    </source>
</evidence>
<feature type="coiled-coil region" evidence="1">
    <location>
        <begin position="53"/>
        <end position="94"/>
    </location>
</feature>